<dbReference type="Proteomes" id="UP001055156">
    <property type="component" value="Unassembled WGS sequence"/>
</dbReference>
<evidence type="ECO:0000313" key="5">
    <source>
        <dbReference type="EMBL" id="GJE25577.1"/>
    </source>
</evidence>
<reference evidence="5" key="2">
    <citation type="submission" date="2021-08" db="EMBL/GenBank/DDBJ databases">
        <authorList>
            <person name="Tani A."/>
            <person name="Ola A."/>
            <person name="Ogura Y."/>
            <person name="Katsura K."/>
            <person name="Hayashi T."/>
        </authorList>
    </citation>
    <scope>NUCLEOTIDE SEQUENCE</scope>
    <source>
        <strain evidence="5">NBRC 15689</strain>
    </source>
</reference>
<protein>
    <recommendedName>
        <fullName evidence="4">HTH-type transcriptional regulator MT1864/Rv1816-like C-terminal domain-containing protein</fullName>
    </recommendedName>
</protein>
<dbReference type="InterPro" id="IPR025996">
    <property type="entry name" value="MT1864/Rv1816-like_C"/>
</dbReference>
<gene>
    <name evidence="5" type="ORF">LKMONMHP_0415</name>
</gene>
<feature type="domain" description="HTH-type transcriptional regulator MT1864/Rv1816-like C-terminal" evidence="4">
    <location>
        <begin position="100"/>
        <end position="201"/>
    </location>
</feature>
<name>A0ABQ4T4L1_METOR</name>
<keyword evidence="3" id="KW-0804">Transcription</keyword>
<evidence type="ECO:0000256" key="2">
    <source>
        <dbReference type="ARBA" id="ARBA00023125"/>
    </source>
</evidence>
<dbReference type="RefSeq" id="WP_238309512.1">
    <property type="nucleotide sequence ID" value="NZ_BPQV01000001.1"/>
</dbReference>
<keyword evidence="1" id="KW-0805">Transcription regulation</keyword>
<keyword evidence="6" id="KW-1185">Reference proteome</keyword>
<dbReference type="InterPro" id="IPR050109">
    <property type="entry name" value="HTH-type_TetR-like_transc_reg"/>
</dbReference>
<accession>A0ABQ4T4L1</accession>
<organism evidence="5 6">
    <name type="scientific">Methylobacterium organophilum</name>
    <dbReference type="NCBI Taxonomy" id="410"/>
    <lineage>
        <taxon>Bacteria</taxon>
        <taxon>Pseudomonadati</taxon>
        <taxon>Pseudomonadota</taxon>
        <taxon>Alphaproteobacteria</taxon>
        <taxon>Hyphomicrobiales</taxon>
        <taxon>Methylobacteriaceae</taxon>
        <taxon>Methylobacterium</taxon>
    </lineage>
</organism>
<dbReference type="InterPro" id="IPR009057">
    <property type="entry name" value="Homeodomain-like_sf"/>
</dbReference>
<dbReference type="Pfam" id="PF13305">
    <property type="entry name" value="TetR_C_33"/>
    <property type="match status" value="1"/>
</dbReference>
<comment type="caution">
    <text evidence="5">The sequence shown here is derived from an EMBL/GenBank/DDBJ whole genome shotgun (WGS) entry which is preliminary data.</text>
</comment>
<dbReference type="Gene3D" id="1.10.357.10">
    <property type="entry name" value="Tetracycline Repressor, domain 2"/>
    <property type="match status" value="1"/>
</dbReference>
<evidence type="ECO:0000256" key="1">
    <source>
        <dbReference type="ARBA" id="ARBA00023015"/>
    </source>
</evidence>
<dbReference type="PANTHER" id="PTHR30055:SF234">
    <property type="entry name" value="HTH-TYPE TRANSCRIPTIONAL REGULATOR BETI"/>
    <property type="match status" value="1"/>
</dbReference>
<dbReference type="InterPro" id="IPR036271">
    <property type="entry name" value="Tet_transcr_reg_TetR-rel_C_sf"/>
</dbReference>
<dbReference type="SUPFAM" id="SSF48498">
    <property type="entry name" value="Tetracyclin repressor-like, C-terminal domain"/>
    <property type="match status" value="1"/>
</dbReference>
<evidence type="ECO:0000259" key="4">
    <source>
        <dbReference type="Pfam" id="PF13305"/>
    </source>
</evidence>
<evidence type="ECO:0000256" key="3">
    <source>
        <dbReference type="ARBA" id="ARBA00023163"/>
    </source>
</evidence>
<proteinExistence type="predicted"/>
<reference evidence="5" key="1">
    <citation type="journal article" date="2021" name="Front. Microbiol.">
        <title>Comprehensive Comparative Genomics and Phenotyping of Methylobacterium Species.</title>
        <authorList>
            <person name="Alessa O."/>
            <person name="Ogura Y."/>
            <person name="Fujitani Y."/>
            <person name="Takami H."/>
            <person name="Hayashi T."/>
            <person name="Sahin N."/>
            <person name="Tani A."/>
        </authorList>
    </citation>
    <scope>NUCLEOTIDE SEQUENCE</scope>
    <source>
        <strain evidence="5">NBRC 15689</strain>
    </source>
</reference>
<dbReference type="EMBL" id="BPQV01000001">
    <property type="protein sequence ID" value="GJE25577.1"/>
    <property type="molecule type" value="Genomic_DNA"/>
</dbReference>
<sequence length="213" mass="23017">MAKRAAPARRGAGPRNEYDRKGFIAVVAQAAESLVRHEGFRALGMRRLAAAIGYAPNSIYNAVGDLDQVVLRVNARTLARLRGALEAARDPARPARANALALADAYLVFVADDPRVWSLLFEHIAAPDQPFPDWYAQALADTVSLVDQALAPLVRDAVERRKAVATLWAGLHGLASLSTSNKLRLLAPEPPRDLARLLVGRFLGPEEPDSSAD</sequence>
<dbReference type="PANTHER" id="PTHR30055">
    <property type="entry name" value="HTH-TYPE TRANSCRIPTIONAL REGULATOR RUTR"/>
    <property type="match status" value="1"/>
</dbReference>
<evidence type="ECO:0000313" key="6">
    <source>
        <dbReference type="Proteomes" id="UP001055156"/>
    </source>
</evidence>
<dbReference type="SUPFAM" id="SSF46689">
    <property type="entry name" value="Homeodomain-like"/>
    <property type="match status" value="1"/>
</dbReference>
<keyword evidence="2" id="KW-0238">DNA-binding</keyword>